<evidence type="ECO:0000256" key="4">
    <source>
        <dbReference type="PROSITE-ProRule" id="PRU00433"/>
    </source>
</evidence>
<dbReference type="GO" id="GO:0046872">
    <property type="term" value="F:metal ion binding"/>
    <property type="evidence" value="ECO:0007669"/>
    <property type="project" value="UniProtKB-KW"/>
</dbReference>
<dbReference type="RefSeq" id="WP_090167384.1">
    <property type="nucleotide sequence ID" value="NZ_FOFB01000008.1"/>
</dbReference>
<gene>
    <name evidence="7" type="ORF">SAMN05444359_10827</name>
</gene>
<evidence type="ECO:0000259" key="6">
    <source>
        <dbReference type="PROSITE" id="PS51007"/>
    </source>
</evidence>
<dbReference type="GO" id="GO:0009055">
    <property type="term" value="F:electron transfer activity"/>
    <property type="evidence" value="ECO:0007669"/>
    <property type="project" value="InterPro"/>
</dbReference>
<dbReference type="InterPro" id="IPR036909">
    <property type="entry name" value="Cyt_c-like_dom_sf"/>
</dbReference>
<dbReference type="EMBL" id="FOFB01000008">
    <property type="protein sequence ID" value="SEQ31066.1"/>
    <property type="molecule type" value="Genomic_DNA"/>
</dbReference>
<feature type="domain" description="Cytochrome c" evidence="6">
    <location>
        <begin position="246"/>
        <end position="337"/>
    </location>
</feature>
<dbReference type="PROSITE" id="PS51007">
    <property type="entry name" value="CYTC"/>
    <property type="match status" value="2"/>
</dbReference>
<keyword evidence="3 4" id="KW-0408">Iron</keyword>
<accession>A0A1H9EZD1</accession>
<dbReference type="STRING" id="478744.SAMN05444359_10827"/>
<organism evidence="7 8">
    <name type="scientific">Neolewinella agarilytica</name>
    <dbReference type="NCBI Taxonomy" id="478744"/>
    <lineage>
        <taxon>Bacteria</taxon>
        <taxon>Pseudomonadati</taxon>
        <taxon>Bacteroidota</taxon>
        <taxon>Saprospiria</taxon>
        <taxon>Saprospirales</taxon>
        <taxon>Lewinellaceae</taxon>
        <taxon>Neolewinella</taxon>
    </lineage>
</organism>
<evidence type="ECO:0000256" key="2">
    <source>
        <dbReference type="ARBA" id="ARBA00022723"/>
    </source>
</evidence>
<dbReference type="AlphaFoldDB" id="A0A1H9EZD1"/>
<sequence length="339" mass="38229">MKYSFLLLPFLLIAFMALTGRPDVLPVADGDTPVSEVLRSLGAPERADTKVRPINGASAELGREIVLEGRLTNGKKQSAHFQCTSCHNTVKEDPLLTAMDPESRLAYAIDNDLPFLPGTTLWGAVNRESYYNGDYDKKYGDLVKNARRNLRGAIQLCATECAQGEALNEVEMESVLAYLHEIGLKMKDLSGMTGQMDQINRAIDRKDKNNGGLIKAIKKNYQLASPATFVYPPKDRKAGYASVTDRDPVNGKAIYELACLHCHEEKRYSFFELAEREDHYAFMTKHFPRYTRYSTYQVTRYGTSPIPGKRAYMPHYTKERMSDQQIEDLRGYLAAEASR</sequence>
<name>A0A1H9EZD1_9BACT</name>
<dbReference type="Proteomes" id="UP000199021">
    <property type="component" value="Unassembled WGS sequence"/>
</dbReference>
<keyword evidence="8" id="KW-1185">Reference proteome</keyword>
<feature type="domain" description="Cytochrome c" evidence="6">
    <location>
        <begin position="57"/>
        <end position="183"/>
    </location>
</feature>
<proteinExistence type="predicted"/>
<reference evidence="8" key="1">
    <citation type="submission" date="2016-10" db="EMBL/GenBank/DDBJ databases">
        <authorList>
            <person name="Varghese N."/>
            <person name="Submissions S."/>
        </authorList>
    </citation>
    <scope>NUCLEOTIDE SEQUENCE [LARGE SCALE GENOMIC DNA]</scope>
    <source>
        <strain evidence="8">DSM 24740</strain>
    </source>
</reference>
<evidence type="ECO:0000313" key="7">
    <source>
        <dbReference type="EMBL" id="SEQ31066.1"/>
    </source>
</evidence>
<evidence type="ECO:0000256" key="3">
    <source>
        <dbReference type="ARBA" id="ARBA00023004"/>
    </source>
</evidence>
<evidence type="ECO:0000256" key="1">
    <source>
        <dbReference type="ARBA" id="ARBA00022617"/>
    </source>
</evidence>
<keyword evidence="1 4" id="KW-0349">Heme</keyword>
<keyword evidence="5" id="KW-0732">Signal</keyword>
<dbReference type="SUPFAM" id="SSF46626">
    <property type="entry name" value="Cytochrome c"/>
    <property type="match status" value="1"/>
</dbReference>
<dbReference type="InterPro" id="IPR009056">
    <property type="entry name" value="Cyt_c-like_dom"/>
</dbReference>
<dbReference type="InParanoid" id="A0A1H9EZD1"/>
<feature type="chain" id="PRO_5011628938" evidence="5">
    <location>
        <begin position="20"/>
        <end position="339"/>
    </location>
</feature>
<keyword evidence="2 4" id="KW-0479">Metal-binding</keyword>
<evidence type="ECO:0000256" key="5">
    <source>
        <dbReference type="SAM" id="SignalP"/>
    </source>
</evidence>
<evidence type="ECO:0000313" key="8">
    <source>
        <dbReference type="Proteomes" id="UP000199021"/>
    </source>
</evidence>
<dbReference type="GO" id="GO:0020037">
    <property type="term" value="F:heme binding"/>
    <property type="evidence" value="ECO:0007669"/>
    <property type="project" value="InterPro"/>
</dbReference>
<feature type="signal peptide" evidence="5">
    <location>
        <begin position="1"/>
        <end position="19"/>
    </location>
</feature>
<dbReference type="Gene3D" id="1.10.760.10">
    <property type="entry name" value="Cytochrome c-like domain"/>
    <property type="match status" value="1"/>
</dbReference>
<dbReference type="OrthoDB" id="9779283at2"/>
<protein>
    <submittedName>
        <fullName evidence="7">Cytochrome C oxidase, cbb3-type, subunit III</fullName>
    </submittedName>
</protein>